<dbReference type="InterPro" id="IPR020449">
    <property type="entry name" value="Tscrpt_reg_AraC-type_HTH"/>
</dbReference>
<dbReference type="EMBL" id="LQZT01000016">
    <property type="protein sequence ID" value="OCW57386.1"/>
    <property type="molecule type" value="Genomic_DNA"/>
</dbReference>
<dbReference type="RefSeq" id="WP_066179231.1">
    <property type="nucleotide sequence ID" value="NZ_LQZT01000016.1"/>
</dbReference>
<dbReference type="GO" id="GO:0003700">
    <property type="term" value="F:DNA-binding transcription factor activity"/>
    <property type="evidence" value="ECO:0007669"/>
    <property type="project" value="InterPro"/>
</dbReference>
<evidence type="ECO:0000313" key="6">
    <source>
        <dbReference type="Proteomes" id="UP000094795"/>
    </source>
</evidence>
<dbReference type="Pfam" id="PF12833">
    <property type="entry name" value="HTH_18"/>
    <property type="match status" value="1"/>
</dbReference>
<dbReference type="PANTHER" id="PTHR47893">
    <property type="entry name" value="REGULATORY PROTEIN PCHR"/>
    <property type="match status" value="1"/>
</dbReference>
<organism evidence="5 6">
    <name type="scientific">Hoeflea olei</name>
    <dbReference type="NCBI Taxonomy" id="1480615"/>
    <lineage>
        <taxon>Bacteria</taxon>
        <taxon>Pseudomonadati</taxon>
        <taxon>Pseudomonadota</taxon>
        <taxon>Alphaproteobacteria</taxon>
        <taxon>Hyphomicrobiales</taxon>
        <taxon>Rhizobiaceae</taxon>
        <taxon>Hoeflea</taxon>
    </lineage>
</organism>
<dbReference type="Gene3D" id="1.10.10.60">
    <property type="entry name" value="Homeodomain-like"/>
    <property type="match status" value="2"/>
</dbReference>
<dbReference type="PANTHER" id="PTHR47893:SF1">
    <property type="entry name" value="REGULATORY PROTEIN PCHR"/>
    <property type="match status" value="1"/>
</dbReference>
<keyword evidence="1" id="KW-0805">Transcription regulation</keyword>
<comment type="caution">
    <text evidence="5">The sequence shown here is derived from an EMBL/GenBank/DDBJ whole genome shotgun (WGS) entry which is preliminary data.</text>
</comment>
<evidence type="ECO:0000256" key="3">
    <source>
        <dbReference type="ARBA" id="ARBA00023163"/>
    </source>
</evidence>
<dbReference type="SUPFAM" id="SSF46689">
    <property type="entry name" value="Homeodomain-like"/>
    <property type="match status" value="2"/>
</dbReference>
<dbReference type="InterPro" id="IPR018060">
    <property type="entry name" value="HTH_AraC"/>
</dbReference>
<dbReference type="STRING" id="1480615.AWJ14_18185"/>
<gene>
    <name evidence="5" type="ORF">AWJ14_18185</name>
</gene>
<reference evidence="5 6" key="1">
    <citation type="submission" date="2015-12" db="EMBL/GenBank/DDBJ databases">
        <authorList>
            <person name="Shamseldin A."/>
            <person name="Moawad H."/>
            <person name="Abd El-Rahim W.M."/>
            <person name="Sadowsky M.J."/>
        </authorList>
    </citation>
    <scope>NUCLEOTIDE SEQUENCE [LARGE SCALE GENOMIC DNA]</scope>
    <source>
        <strain evidence="5 6">JC234</strain>
    </source>
</reference>
<accession>A0A1C1YVF2</accession>
<dbReference type="PRINTS" id="PR00032">
    <property type="entry name" value="HTHARAC"/>
</dbReference>
<dbReference type="InterPro" id="IPR053142">
    <property type="entry name" value="PchR_regulatory_protein"/>
</dbReference>
<evidence type="ECO:0000313" key="5">
    <source>
        <dbReference type="EMBL" id="OCW57386.1"/>
    </source>
</evidence>
<evidence type="ECO:0000256" key="2">
    <source>
        <dbReference type="ARBA" id="ARBA00023125"/>
    </source>
</evidence>
<keyword evidence="6" id="KW-1185">Reference proteome</keyword>
<protein>
    <recommendedName>
        <fullName evidence="4">HTH araC/xylS-type domain-containing protein</fullName>
    </recommendedName>
</protein>
<evidence type="ECO:0000256" key="1">
    <source>
        <dbReference type="ARBA" id="ARBA00023015"/>
    </source>
</evidence>
<dbReference type="GO" id="GO:0043565">
    <property type="term" value="F:sequence-specific DNA binding"/>
    <property type="evidence" value="ECO:0007669"/>
    <property type="project" value="InterPro"/>
</dbReference>
<dbReference type="InterPro" id="IPR009057">
    <property type="entry name" value="Homeodomain-like_sf"/>
</dbReference>
<dbReference type="AlphaFoldDB" id="A0A1C1YVF2"/>
<dbReference type="Proteomes" id="UP000094795">
    <property type="component" value="Unassembled WGS sequence"/>
</dbReference>
<dbReference type="PROSITE" id="PS01124">
    <property type="entry name" value="HTH_ARAC_FAMILY_2"/>
    <property type="match status" value="1"/>
</dbReference>
<keyword evidence="2" id="KW-0238">DNA-binding</keyword>
<feature type="domain" description="HTH araC/xylS-type" evidence="4">
    <location>
        <begin position="234"/>
        <end position="332"/>
    </location>
</feature>
<proteinExistence type="predicted"/>
<name>A0A1C1YVF2_9HYPH</name>
<keyword evidence="3" id="KW-0804">Transcription</keyword>
<sequence length="335" mass="37003">MKVPGTAREFVVRNDDVTVGDLARFGQINASQVDIGARPLPTRPILRGDHRILRLQSGLSVHTSDTVAVENLTTTTEQAPGLSILLFLSGRVEVEIGEMRMTLGPDQDKPVHAVMIARARTERLVRTVAKGERVRHIVVTVRPEWIEACAFDTDEIRQTVLEFCNTHLSRLEWKADPALLAIAERMLHPPAMAEKLYLESRALDILVDGFAALANSEQNLGCPHLSPTGLHRLEMINATIAMAGNRKLSVEQVARESGVSVSTMQRLFRAGHAMSVGEYLRKRGLKLARRLLETENVSVAEAAYLAGYNSPTNFATAFKREFGVTPREARSGKTH</sequence>
<dbReference type="SMART" id="SM00342">
    <property type="entry name" value="HTH_ARAC"/>
    <property type="match status" value="1"/>
</dbReference>
<evidence type="ECO:0000259" key="4">
    <source>
        <dbReference type="PROSITE" id="PS01124"/>
    </source>
</evidence>